<dbReference type="PANTHER" id="PTHR40841">
    <property type="entry name" value="SIDEROPHORE TRIACETYLFUSARININE C ESTERASE"/>
    <property type="match status" value="1"/>
</dbReference>
<keyword evidence="5" id="KW-1185">Reference proteome</keyword>
<accession>A0ABR8R252</accession>
<dbReference type="PANTHER" id="PTHR40841:SF2">
    <property type="entry name" value="SIDEROPHORE-DEGRADING ESTERASE (EUROFUNG)"/>
    <property type="match status" value="1"/>
</dbReference>
<dbReference type="SUPFAM" id="SSF53474">
    <property type="entry name" value="alpha/beta-Hydrolases"/>
    <property type="match status" value="1"/>
</dbReference>
<evidence type="ECO:0000256" key="1">
    <source>
        <dbReference type="ARBA" id="ARBA00005622"/>
    </source>
</evidence>
<dbReference type="EMBL" id="JACSQU010000002">
    <property type="protein sequence ID" value="MBD7941869.1"/>
    <property type="molecule type" value="Genomic_DNA"/>
</dbReference>
<proteinExistence type="inferred from homology"/>
<feature type="chain" id="PRO_5047327586" evidence="3">
    <location>
        <begin position="23"/>
        <end position="286"/>
    </location>
</feature>
<sequence>MRRLALVLSLGLSMAGGAPALAAPTVDDAPAVAETPIVIGRSYALPSTILGQTREINVWLPPGYAESGQTYPVLYVLDGGQDQDFHHISGIAQLGTIVGTTRDVIVVGVASVDRRNELALPTDDAELIARYPTQGHSERFRRFIGEEVQPFIEGRLRTSGETALMGESLAGLFVVETFLKEPQMFDAYVAVSPSLWWDGGKLARQSGAHLRDHSNASRTLMLMLGDEGEMMQAPMDVLTANLRDHALPGVKWDFTPRPAESHATIYHGAALDAFRRLYAVPAAPGT</sequence>
<reference evidence="4 5" key="1">
    <citation type="submission" date="2020-08" db="EMBL/GenBank/DDBJ databases">
        <title>A Genomic Blueprint of the Chicken Gut Microbiome.</title>
        <authorList>
            <person name="Gilroy R."/>
            <person name="Ravi A."/>
            <person name="Getino M."/>
            <person name="Pursley I."/>
            <person name="Horton D.L."/>
            <person name="Alikhan N.-F."/>
            <person name="Baker D."/>
            <person name="Gharbi K."/>
            <person name="Hall N."/>
            <person name="Watson M."/>
            <person name="Adriaenssens E.M."/>
            <person name="Foster-Nyarko E."/>
            <person name="Jarju S."/>
            <person name="Secka A."/>
            <person name="Antonio M."/>
            <person name="Oren A."/>
            <person name="Chaudhuri R."/>
            <person name="La Ragione R.M."/>
            <person name="Hildebrand F."/>
            <person name="Pallen M.J."/>
        </authorList>
    </citation>
    <scope>NUCLEOTIDE SEQUENCE [LARGE SCALE GENOMIC DNA]</scope>
    <source>
        <strain evidence="4 5">Sa3CVA3</strain>
    </source>
</reference>
<dbReference type="GO" id="GO:0016787">
    <property type="term" value="F:hydrolase activity"/>
    <property type="evidence" value="ECO:0007669"/>
    <property type="project" value="UniProtKB-KW"/>
</dbReference>
<dbReference type="Proteomes" id="UP000638918">
    <property type="component" value="Unassembled WGS sequence"/>
</dbReference>
<dbReference type="InterPro" id="IPR029058">
    <property type="entry name" value="AB_hydrolase_fold"/>
</dbReference>
<evidence type="ECO:0000313" key="4">
    <source>
        <dbReference type="EMBL" id="MBD7941869.1"/>
    </source>
</evidence>
<comment type="similarity">
    <text evidence="1">Belongs to the esterase D family.</text>
</comment>
<organism evidence="4 5">
    <name type="scientific">Brevundimonas guildfordensis</name>
    <dbReference type="NCBI Taxonomy" id="2762241"/>
    <lineage>
        <taxon>Bacteria</taxon>
        <taxon>Pseudomonadati</taxon>
        <taxon>Pseudomonadota</taxon>
        <taxon>Alphaproteobacteria</taxon>
        <taxon>Caulobacterales</taxon>
        <taxon>Caulobacteraceae</taxon>
        <taxon>Brevundimonas</taxon>
    </lineage>
</organism>
<keyword evidence="2 4" id="KW-0378">Hydrolase</keyword>
<feature type="signal peptide" evidence="3">
    <location>
        <begin position="1"/>
        <end position="22"/>
    </location>
</feature>
<evidence type="ECO:0000256" key="3">
    <source>
        <dbReference type="SAM" id="SignalP"/>
    </source>
</evidence>
<dbReference type="InterPro" id="IPR052558">
    <property type="entry name" value="Siderophore_Hydrolase_D"/>
</dbReference>
<dbReference type="InterPro" id="IPR000801">
    <property type="entry name" value="Esterase-like"/>
</dbReference>
<name>A0ABR8R252_9CAUL</name>
<keyword evidence="3" id="KW-0732">Signal</keyword>
<dbReference type="Pfam" id="PF00756">
    <property type="entry name" value="Esterase"/>
    <property type="match status" value="1"/>
</dbReference>
<evidence type="ECO:0000256" key="2">
    <source>
        <dbReference type="ARBA" id="ARBA00022801"/>
    </source>
</evidence>
<dbReference type="Gene3D" id="3.40.50.1820">
    <property type="entry name" value="alpha/beta hydrolase"/>
    <property type="match status" value="1"/>
</dbReference>
<gene>
    <name evidence="4" type="ORF">H9656_10770</name>
</gene>
<comment type="caution">
    <text evidence="4">The sequence shown here is derived from an EMBL/GenBank/DDBJ whole genome shotgun (WGS) entry which is preliminary data.</text>
</comment>
<evidence type="ECO:0000313" key="5">
    <source>
        <dbReference type="Proteomes" id="UP000638918"/>
    </source>
</evidence>
<protein>
    <submittedName>
        <fullName evidence="4">Alpha/beta hydrolase</fullName>
    </submittedName>
</protein>
<dbReference type="RefSeq" id="WP_191744241.1">
    <property type="nucleotide sequence ID" value="NZ_JACSQU010000002.1"/>
</dbReference>